<dbReference type="OrthoDB" id="9058532at2"/>
<dbReference type="InterPro" id="IPR023606">
    <property type="entry name" value="CoA-Trfase_III_dom_1_sf"/>
</dbReference>
<dbReference type="SUPFAM" id="SSF89796">
    <property type="entry name" value="CoA-transferase family III (CaiB/BaiF)"/>
    <property type="match status" value="2"/>
</dbReference>
<protein>
    <submittedName>
        <fullName evidence="2">CoA transferase</fullName>
    </submittedName>
</protein>
<evidence type="ECO:0000256" key="1">
    <source>
        <dbReference type="ARBA" id="ARBA00022679"/>
    </source>
</evidence>
<evidence type="ECO:0000313" key="2">
    <source>
        <dbReference type="EMBL" id="ARU03546.1"/>
    </source>
</evidence>
<dbReference type="KEGG" id="cser:CCO03_01575"/>
<evidence type="ECO:0000313" key="3">
    <source>
        <dbReference type="Proteomes" id="UP000196138"/>
    </source>
</evidence>
<gene>
    <name evidence="2" type="ORF">CCO03_01575</name>
</gene>
<dbReference type="Proteomes" id="UP000196138">
    <property type="component" value="Chromosome"/>
</dbReference>
<keyword evidence="3" id="KW-1185">Reference proteome</keyword>
<dbReference type="Pfam" id="PF02515">
    <property type="entry name" value="CoA_transf_3"/>
    <property type="match status" value="2"/>
</dbReference>
<dbReference type="Gene3D" id="3.40.50.10540">
    <property type="entry name" value="Crotonobetainyl-coa:carnitine coa-transferase, domain 1"/>
    <property type="match status" value="2"/>
</dbReference>
<dbReference type="InterPro" id="IPR044855">
    <property type="entry name" value="CoA-Trfase_III_dom3_sf"/>
</dbReference>
<dbReference type="EMBL" id="CP021455">
    <property type="protein sequence ID" value="ARU03546.1"/>
    <property type="molecule type" value="Genomic_DNA"/>
</dbReference>
<reference evidence="2 3" key="1">
    <citation type="submission" date="2017-05" db="EMBL/GenBank/DDBJ databases">
        <authorList>
            <person name="Song R."/>
            <person name="Chenine A.L."/>
            <person name="Ruprecht R.M."/>
        </authorList>
    </citation>
    <scope>NUCLEOTIDE SEQUENCE [LARGE SCALE GENOMIC DNA]</scope>
    <source>
        <strain evidence="2 3">DSM 26136</strain>
    </source>
</reference>
<dbReference type="InterPro" id="IPR003673">
    <property type="entry name" value="CoA-Trfase_fam_III"/>
</dbReference>
<dbReference type="PANTHER" id="PTHR48207">
    <property type="entry name" value="SUCCINATE--HYDROXYMETHYLGLUTARATE COA-TRANSFERASE"/>
    <property type="match status" value="1"/>
</dbReference>
<keyword evidence="1 2" id="KW-0808">Transferase</keyword>
<proteinExistence type="predicted"/>
<organism evidence="2 3">
    <name type="scientific">Comamonas serinivorans</name>
    <dbReference type="NCBI Taxonomy" id="1082851"/>
    <lineage>
        <taxon>Bacteria</taxon>
        <taxon>Pseudomonadati</taxon>
        <taxon>Pseudomonadota</taxon>
        <taxon>Betaproteobacteria</taxon>
        <taxon>Burkholderiales</taxon>
        <taxon>Comamonadaceae</taxon>
        <taxon>Comamonas</taxon>
    </lineage>
</organism>
<dbReference type="AlphaFoldDB" id="A0A1Y0EIZ3"/>
<dbReference type="Gene3D" id="3.30.1540.10">
    <property type="entry name" value="formyl-coa transferase, domain 3"/>
    <property type="match status" value="2"/>
</dbReference>
<dbReference type="PANTHER" id="PTHR48207:SF3">
    <property type="entry name" value="SUCCINATE--HYDROXYMETHYLGLUTARATE COA-TRANSFERASE"/>
    <property type="match status" value="1"/>
</dbReference>
<dbReference type="InterPro" id="IPR050483">
    <property type="entry name" value="CoA-transferase_III_domain"/>
</dbReference>
<dbReference type="GO" id="GO:0008410">
    <property type="term" value="F:CoA-transferase activity"/>
    <property type="evidence" value="ECO:0007669"/>
    <property type="project" value="TreeGrafter"/>
</dbReference>
<name>A0A1Y0EIZ3_9BURK</name>
<sequence length="815" mass="87517">MSPDDVRHPPQADALPFVGVRVLEVGPGQGVAFAGKLFADFGAEVIKVEPPAGDELRAWPPLVNTGQGEDSAYFAWLNTNKHSVTADAGQPADQAWLAQLAASADIVLDARALGEQGLAALAQPLVPPTAAHQPLTAQLTWFGDSGPYRHFVGGDAVARAMSGAVHGNGPVEGPPHLPHDSHSGVVTGLATFGTVAAGWLGRRGGSRHYVLSVQEILFHVVEMEAGIAQISGVGPRLGVNRYGSTQPGGIFKTQDSFIGVFTVTLPQWKGLCRAIDRPDMADDPRFAIGPDRMANADEIDAVLREVFPTRTSAEWFERLSAEKHPAVIVPTTEQLMQQTVHRDRGAFVPVQDGQARFEAPVLPQRLGESGPLRGGQAPLLGQHNAHYRGPGLERRPEALKPAAAGTLPLAGVRIIDLTMGWAGPFATRKLADLGAEVIKVESVSYADWWRGAVYNDAYFRGKTYEFNHNYLLMNRNKRGITLDLTSETGRELLKQLVAGADAVIENYSAEVLPKLGLDWPVLREVNPRLVMLTMPAFGVGNAWSNARAYGGTLEQASGLPLHTGHPDGPPAMTAYAYGDPIGGFNSSSALLLGLIAQQRDGKGRHINLSQVEGMLSLAAPYIIEQSVRGETSPRIGNRHARHVPQGIYRTMGIDAWMLVSIQSTPQWQALCEVIGKPDWATDAGLQTLEGRRARQDEIDQAIAGWCGHRSADAALYTLQAAGVPAGEAKPIASVMRDPHLLARGFWCTLERPVGPYVSTTTYYREGGAPMPIHNASPMLGEHTEAVLREHLGLSDERLAELRAQQVIGTSAVGKG</sequence>
<dbReference type="RefSeq" id="WP_087276347.1">
    <property type="nucleotide sequence ID" value="NZ_CP021455.1"/>
</dbReference>
<accession>A0A1Y0EIZ3</accession>